<dbReference type="GeneID" id="8506975"/>
<dbReference type="KEGG" id="bgh:BDBG_02223"/>
<accession>A0A179UD67</accession>
<protein>
    <submittedName>
        <fullName evidence="1">Uncharacterized protein</fullName>
    </submittedName>
</protein>
<name>A0A179UD67_BLAGS</name>
<dbReference type="Proteomes" id="UP000002038">
    <property type="component" value="Unassembled WGS sequence"/>
</dbReference>
<sequence length="65" mass="7396">MNLAMIIYNGANLRSKEEVDAKIQSRPLKRAQLNASGIVPTIEVRVNRRMMKDQLVEVVMASHME</sequence>
<organism evidence="1 2">
    <name type="scientific">Blastomyces gilchristii (strain SLH14081)</name>
    <name type="common">Blastomyces dermatitidis</name>
    <dbReference type="NCBI Taxonomy" id="559298"/>
    <lineage>
        <taxon>Eukaryota</taxon>
        <taxon>Fungi</taxon>
        <taxon>Dikarya</taxon>
        <taxon>Ascomycota</taxon>
        <taxon>Pezizomycotina</taxon>
        <taxon>Eurotiomycetes</taxon>
        <taxon>Eurotiomycetidae</taxon>
        <taxon>Onygenales</taxon>
        <taxon>Ajellomycetaceae</taxon>
        <taxon>Blastomyces</taxon>
    </lineage>
</organism>
<evidence type="ECO:0000313" key="1">
    <source>
        <dbReference type="EMBL" id="OAT05914.1"/>
    </source>
</evidence>
<reference evidence="2" key="1">
    <citation type="journal article" date="2015" name="PLoS Genet.">
        <title>The dynamic genome and transcriptome of the human fungal pathogen Blastomyces and close relative Emmonsia.</title>
        <authorList>
            <person name="Munoz J.F."/>
            <person name="Gauthier G.M."/>
            <person name="Desjardins C.A."/>
            <person name="Gallo J.E."/>
            <person name="Holder J."/>
            <person name="Sullivan T.D."/>
            <person name="Marty A.J."/>
            <person name="Carmen J.C."/>
            <person name="Chen Z."/>
            <person name="Ding L."/>
            <person name="Gujja S."/>
            <person name="Magrini V."/>
            <person name="Misas E."/>
            <person name="Mitreva M."/>
            <person name="Priest M."/>
            <person name="Saif S."/>
            <person name="Whiston E.A."/>
            <person name="Young S."/>
            <person name="Zeng Q."/>
            <person name="Goldman W.E."/>
            <person name="Mardis E.R."/>
            <person name="Taylor J.W."/>
            <person name="McEwen J.G."/>
            <person name="Clay O.K."/>
            <person name="Klein B.S."/>
            <person name="Cuomo C.A."/>
        </authorList>
    </citation>
    <scope>NUCLEOTIDE SEQUENCE [LARGE SCALE GENOMIC DNA]</scope>
    <source>
        <strain evidence="2">SLH14081</strain>
    </source>
</reference>
<dbReference type="RefSeq" id="XP_031576950.1">
    <property type="nucleotide sequence ID" value="XM_031720703.1"/>
</dbReference>
<dbReference type="EMBL" id="GG657450">
    <property type="protein sequence ID" value="OAT05914.1"/>
    <property type="molecule type" value="Genomic_DNA"/>
</dbReference>
<gene>
    <name evidence="1" type="ORF">BDBG_02223</name>
</gene>
<evidence type="ECO:0000313" key="2">
    <source>
        <dbReference type="Proteomes" id="UP000002038"/>
    </source>
</evidence>
<keyword evidence="2" id="KW-1185">Reference proteome</keyword>
<proteinExistence type="predicted"/>
<dbReference type="AlphaFoldDB" id="A0A179UD67"/>
<dbReference type="VEuPathDB" id="FungiDB:BDBG_02223"/>